<dbReference type="InterPro" id="IPR045843">
    <property type="entry name" value="IND-like"/>
</dbReference>
<dbReference type="OrthoDB" id="2017571at2759"/>
<evidence type="ECO:0000256" key="1">
    <source>
        <dbReference type="ARBA" id="ARBA00004123"/>
    </source>
</evidence>
<dbReference type="GO" id="GO:0003677">
    <property type="term" value="F:DNA binding"/>
    <property type="evidence" value="ECO:0007669"/>
    <property type="project" value="UniProtKB-KW"/>
</dbReference>
<reference evidence="8" key="1">
    <citation type="submission" date="2025-08" db="UniProtKB">
        <authorList>
            <consortium name="RefSeq"/>
        </authorList>
    </citation>
    <scope>IDENTIFICATION</scope>
</reference>
<evidence type="ECO:0000313" key="8">
    <source>
        <dbReference type="RefSeq" id="XP_011099179.1"/>
    </source>
</evidence>
<dbReference type="CDD" id="cd11454">
    <property type="entry name" value="bHLH_AtIND_like"/>
    <property type="match status" value="1"/>
</dbReference>
<dbReference type="InParanoid" id="A0A6I9UJM5"/>
<dbReference type="PANTHER" id="PTHR45914:SF54">
    <property type="entry name" value="OS08G0471401 PROTEIN"/>
    <property type="match status" value="1"/>
</dbReference>
<organism evidence="7 8">
    <name type="scientific">Sesamum indicum</name>
    <name type="common">Oriental sesame</name>
    <name type="synonym">Sesamum orientale</name>
    <dbReference type="NCBI Taxonomy" id="4182"/>
    <lineage>
        <taxon>Eukaryota</taxon>
        <taxon>Viridiplantae</taxon>
        <taxon>Streptophyta</taxon>
        <taxon>Embryophyta</taxon>
        <taxon>Tracheophyta</taxon>
        <taxon>Spermatophyta</taxon>
        <taxon>Magnoliopsida</taxon>
        <taxon>eudicotyledons</taxon>
        <taxon>Gunneridae</taxon>
        <taxon>Pentapetalae</taxon>
        <taxon>asterids</taxon>
        <taxon>lamiids</taxon>
        <taxon>Lamiales</taxon>
        <taxon>Pedaliaceae</taxon>
        <taxon>Sesamum</taxon>
    </lineage>
</organism>
<evidence type="ECO:0000313" key="7">
    <source>
        <dbReference type="Proteomes" id="UP000504604"/>
    </source>
</evidence>
<evidence type="ECO:0000256" key="2">
    <source>
        <dbReference type="ARBA" id="ARBA00023015"/>
    </source>
</evidence>
<keyword evidence="4" id="KW-0804">Transcription</keyword>
<sequence>MDFNLMMDSSLAHNNAGAGREMVAQLDKFPQLSDGLYQETSESSDLEFSGGSASSFTTFQNLYGNAVAPVNAQETKLPLVSQNMELSLNHDPSLSLQQRCSMEGMREMIFRIAVMQPIQIDPESVKPPKRRNVRISKDPQSVAARHRRERISQRIRILQRMVPGGTKLDTASMLDEAVHYLKFLKRQVQSLEQAAAANRPIMGAGLFPVVGSMQMLSSDRTCFLV</sequence>
<dbReference type="InterPro" id="IPR036638">
    <property type="entry name" value="HLH_DNA-bd_sf"/>
</dbReference>
<keyword evidence="2" id="KW-0805">Transcription regulation</keyword>
<dbReference type="GO" id="GO:0003700">
    <property type="term" value="F:DNA-binding transcription factor activity"/>
    <property type="evidence" value="ECO:0007669"/>
    <property type="project" value="InterPro"/>
</dbReference>
<accession>A0A6I9UJM5</accession>
<dbReference type="PROSITE" id="PS50888">
    <property type="entry name" value="BHLH"/>
    <property type="match status" value="1"/>
</dbReference>
<dbReference type="GeneID" id="105177654"/>
<dbReference type="SMART" id="SM00353">
    <property type="entry name" value="HLH"/>
    <property type="match status" value="1"/>
</dbReference>
<dbReference type="AlphaFoldDB" id="A0A6I9UJM5"/>
<evidence type="ECO:0000256" key="5">
    <source>
        <dbReference type="ARBA" id="ARBA00023242"/>
    </source>
</evidence>
<dbReference type="FunFam" id="4.10.280.10:FF:000053">
    <property type="entry name" value="BHLH transcription factor"/>
    <property type="match status" value="1"/>
</dbReference>
<evidence type="ECO:0000259" key="6">
    <source>
        <dbReference type="PROSITE" id="PS50888"/>
    </source>
</evidence>
<dbReference type="KEGG" id="sind:105177654"/>
<keyword evidence="5" id="KW-0539">Nucleus</keyword>
<dbReference type="RefSeq" id="XP_011099179.1">
    <property type="nucleotide sequence ID" value="XM_011100877.2"/>
</dbReference>
<dbReference type="GO" id="GO:0046983">
    <property type="term" value="F:protein dimerization activity"/>
    <property type="evidence" value="ECO:0007669"/>
    <property type="project" value="InterPro"/>
</dbReference>
<dbReference type="Gramene" id="SIN_1004851.t">
    <property type="protein sequence ID" value="SIN_1004851.t.cds1"/>
    <property type="gene ID" value="SIN_1004851"/>
</dbReference>
<dbReference type="GO" id="GO:0005634">
    <property type="term" value="C:nucleus"/>
    <property type="evidence" value="ECO:0007669"/>
    <property type="project" value="UniProtKB-SubCell"/>
</dbReference>
<dbReference type="SUPFAM" id="SSF47459">
    <property type="entry name" value="HLH, helix-loop-helix DNA-binding domain"/>
    <property type="match status" value="1"/>
</dbReference>
<dbReference type="Pfam" id="PF23173">
    <property type="entry name" value="bHLH_SAC51"/>
    <property type="match status" value="1"/>
</dbReference>
<evidence type="ECO:0000256" key="3">
    <source>
        <dbReference type="ARBA" id="ARBA00023125"/>
    </source>
</evidence>
<proteinExistence type="predicted"/>
<dbReference type="InterPro" id="IPR011598">
    <property type="entry name" value="bHLH_dom"/>
</dbReference>
<keyword evidence="3" id="KW-0238">DNA-binding</keyword>
<gene>
    <name evidence="8" type="primary">LOC105177654</name>
</gene>
<protein>
    <submittedName>
        <fullName evidence="8">Transcription factor HEC2</fullName>
    </submittedName>
</protein>
<feature type="domain" description="BHLH" evidence="6">
    <location>
        <begin position="135"/>
        <end position="184"/>
    </location>
</feature>
<dbReference type="Proteomes" id="UP000504604">
    <property type="component" value="Linkage group LG15"/>
</dbReference>
<name>A0A6I9UJM5_SESIN</name>
<dbReference type="Gene3D" id="4.10.280.10">
    <property type="entry name" value="Helix-loop-helix DNA-binding domain"/>
    <property type="match status" value="1"/>
</dbReference>
<dbReference type="PANTHER" id="PTHR45914">
    <property type="entry name" value="TRANSCRIPTION FACTOR HEC3-RELATED"/>
    <property type="match status" value="1"/>
</dbReference>
<comment type="subcellular location">
    <subcellularLocation>
        <location evidence="1">Nucleus</location>
    </subcellularLocation>
</comment>
<evidence type="ECO:0000256" key="4">
    <source>
        <dbReference type="ARBA" id="ARBA00023163"/>
    </source>
</evidence>
<keyword evidence="7" id="KW-1185">Reference proteome</keyword>